<dbReference type="RefSeq" id="WP_165596577.1">
    <property type="nucleotide sequence ID" value="NZ_JAMXLT020000023.1"/>
</dbReference>
<name>A0ABU4JK63_9FLAO</name>
<comment type="caution">
    <text evidence="1">The sequence shown here is derived from an EMBL/GenBank/DDBJ whole genome shotgun (WGS) entry which is preliminary data.</text>
</comment>
<keyword evidence="2" id="KW-1185">Reference proteome</keyword>
<sequence length="45" mass="4652">MRIYTDGVLISKGDETAITGLGDASDLVIGNIGELEFKADTAPSP</sequence>
<dbReference type="Proteomes" id="UP001204439">
    <property type="component" value="Unassembled WGS sequence"/>
</dbReference>
<protein>
    <submittedName>
        <fullName evidence="1">Uncharacterized protein</fullName>
    </submittedName>
</protein>
<evidence type="ECO:0000313" key="1">
    <source>
        <dbReference type="EMBL" id="MDW8549871.1"/>
    </source>
</evidence>
<proteinExistence type="predicted"/>
<reference evidence="1 2" key="1">
    <citation type="submission" date="2023-11" db="EMBL/GenBank/DDBJ databases">
        <title>First isolation, identification, and characterization of non-pathogenic Epilithonimonas ginsengisoli isolated from diseased farmed rainbow trout (Oncorhynchus mykiss) in Chile.</title>
        <authorList>
            <person name="Miranda C.D."/>
            <person name="Irgang R."/>
            <person name="Concha C."/>
            <person name="Rojas R."/>
            <person name="Avendano R."/>
        </authorList>
    </citation>
    <scope>NUCLEOTIDE SEQUENCE [LARGE SCALE GENOMIC DNA]</scope>
    <source>
        <strain evidence="1 2">FP99</strain>
    </source>
</reference>
<gene>
    <name evidence="1" type="ORF">NG800_013180</name>
</gene>
<accession>A0ABU4JK63</accession>
<dbReference type="EMBL" id="JAMXLT020000023">
    <property type="protein sequence ID" value="MDW8549871.1"/>
    <property type="molecule type" value="Genomic_DNA"/>
</dbReference>
<organism evidence="1 2">
    <name type="scientific">Epilithonimonas ginsengisoli</name>
    <dbReference type="NCBI Taxonomy" id="1245592"/>
    <lineage>
        <taxon>Bacteria</taxon>
        <taxon>Pseudomonadati</taxon>
        <taxon>Bacteroidota</taxon>
        <taxon>Flavobacteriia</taxon>
        <taxon>Flavobacteriales</taxon>
        <taxon>Weeksellaceae</taxon>
        <taxon>Chryseobacterium group</taxon>
        <taxon>Epilithonimonas</taxon>
    </lineage>
</organism>
<evidence type="ECO:0000313" key="2">
    <source>
        <dbReference type="Proteomes" id="UP001204439"/>
    </source>
</evidence>